<dbReference type="EMBL" id="CP001928">
    <property type="protein sequence ID" value="ADI39077.1"/>
    <property type="molecule type" value="Genomic_DNA"/>
</dbReference>
<dbReference type="RefSeq" id="WP_013182781.1">
    <property type="nucleotide sequence ID" value="NC_014225.1"/>
</dbReference>
<sequence>MDKLFYEAIPPPIKWKAEQVEEWTSELLIFLKKEKIRSINIPEVVGESKEQERTVPLIAKIETLDFIDRLQNHSFPITPIPNLITVHRSEIQLIEWVENAYRKGVRHLILVGGEKSSISYPGLQVTTAARLLRNRFPDLKLGGISIFTRKNEPDRILRKMESGIEFFISQIIYETANMKCVLLNLAKLCQAAKLPLPRVYLSLAPAAKLTDIAFLQWLGVEFPSALSSYFSGGGDECVEERVDEMIDFVLEELKYFISRKHFNLGFNVEQVMYHNFPSAQRLIKHMKQRLSGCL</sequence>
<dbReference type="GO" id="GO:0016491">
    <property type="term" value="F:oxidoreductase activity"/>
    <property type="evidence" value="ECO:0007669"/>
    <property type="project" value="UniProtKB-KW"/>
</dbReference>
<dbReference type="InterPro" id="IPR029041">
    <property type="entry name" value="FAD-linked_oxidoreductase-like"/>
</dbReference>
<dbReference type="AlphaFoldDB" id="D6YSN2"/>
<proteinExistence type="predicted"/>
<dbReference type="Proteomes" id="UP000001505">
    <property type="component" value="Chromosome"/>
</dbReference>
<dbReference type="OrthoDB" id="4367389at2"/>
<dbReference type="eggNOG" id="COG0685">
    <property type="taxonomic scope" value="Bacteria"/>
</dbReference>
<dbReference type="SUPFAM" id="SSF51730">
    <property type="entry name" value="FAD-linked oxidoreductase"/>
    <property type="match status" value="1"/>
</dbReference>
<dbReference type="STRING" id="716544.wcw_1736"/>
<keyword evidence="3" id="KW-1185">Reference proteome</keyword>
<dbReference type="KEGG" id="wch:wcw_1736"/>
<protein>
    <recommendedName>
        <fullName evidence="4">Methylenetetrahydrofolate reductase (NAD(P)H)</fullName>
    </recommendedName>
</protein>
<name>D6YSN2_WADCW</name>
<evidence type="ECO:0008006" key="4">
    <source>
        <dbReference type="Google" id="ProtNLM"/>
    </source>
</evidence>
<evidence type="ECO:0000313" key="3">
    <source>
        <dbReference type="Proteomes" id="UP000001505"/>
    </source>
</evidence>
<reference evidence="2 3" key="1">
    <citation type="journal article" date="2010" name="PLoS ONE">
        <title>The Waddlia genome: a window into chlamydial biology.</title>
        <authorList>
            <person name="Bertelli C."/>
            <person name="Collyn F."/>
            <person name="Croxatto A."/>
            <person name="Ruckert C."/>
            <person name="Polkinghorne A."/>
            <person name="Kebbi-Beghdadi C."/>
            <person name="Goesmann A."/>
            <person name="Vaughan L."/>
            <person name="Greub G."/>
        </authorList>
    </citation>
    <scope>NUCLEOTIDE SEQUENCE [LARGE SCALE GENOMIC DNA]</scope>
    <source>
        <strain evidence="3">ATCC VR-1470 / WSU 86-1044</strain>
    </source>
</reference>
<dbReference type="HOGENOM" id="CLU_946463_0_0_0"/>
<organism evidence="2 3">
    <name type="scientific">Waddlia chondrophila (strain ATCC VR-1470 / WSU 86-1044)</name>
    <dbReference type="NCBI Taxonomy" id="716544"/>
    <lineage>
        <taxon>Bacteria</taxon>
        <taxon>Pseudomonadati</taxon>
        <taxon>Chlamydiota</taxon>
        <taxon>Chlamydiia</taxon>
        <taxon>Parachlamydiales</taxon>
        <taxon>Waddliaceae</taxon>
        <taxon>Waddlia</taxon>
    </lineage>
</organism>
<evidence type="ECO:0000313" key="2">
    <source>
        <dbReference type="EMBL" id="ADI39077.1"/>
    </source>
</evidence>
<accession>D6YSN2</accession>
<keyword evidence="1" id="KW-0560">Oxidoreductase</keyword>
<dbReference type="Gene3D" id="3.20.20.220">
    <property type="match status" value="1"/>
</dbReference>
<evidence type="ECO:0000256" key="1">
    <source>
        <dbReference type="ARBA" id="ARBA00023002"/>
    </source>
</evidence>
<gene>
    <name evidence="2" type="ordered locus">wcw_1736</name>
</gene>